<dbReference type="GO" id="GO:0016702">
    <property type="term" value="F:oxidoreductase activity, acting on single donors with incorporation of molecular oxygen, incorporation of two atoms of oxygen"/>
    <property type="evidence" value="ECO:0007669"/>
    <property type="project" value="InterPro"/>
</dbReference>
<dbReference type="InterPro" id="IPR036226">
    <property type="entry name" value="LipOase_C_sf"/>
</dbReference>
<dbReference type="Gene3D" id="2.60.60.20">
    <property type="entry name" value="PLAT/LH2 domain"/>
    <property type="match status" value="1"/>
</dbReference>
<dbReference type="Proteomes" id="UP001460270">
    <property type="component" value="Unassembled WGS sequence"/>
</dbReference>
<dbReference type="PROSITE" id="PS51393">
    <property type="entry name" value="LIPOXYGENASE_3"/>
    <property type="match status" value="1"/>
</dbReference>
<proteinExistence type="predicted"/>
<dbReference type="Gene3D" id="1.20.245.10">
    <property type="entry name" value="Lipoxygenase-1, Domain 5"/>
    <property type="match status" value="1"/>
</dbReference>
<reference evidence="9" key="1">
    <citation type="submission" date="2024-04" db="EMBL/GenBank/DDBJ databases">
        <title>Salinicola lusitanus LLJ914,a marine bacterium isolated from the Okinawa Trough.</title>
        <authorList>
            <person name="Li J."/>
        </authorList>
    </citation>
    <scope>NUCLEOTIDE SEQUENCE [LARGE SCALE GENOMIC DNA]</scope>
</reference>
<feature type="domain" description="Lipoxygenase" evidence="7">
    <location>
        <begin position="228"/>
        <end position="318"/>
    </location>
</feature>
<dbReference type="InterPro" id="IPR020834">
    <property type="entry name" value="LipOase_CS"/>
</dbReference>
<dbReference type="GO" id="GO:0046872">
    <property type="term" value="F:metal ion binding"/>
    <property type="evidence" value="ECO:0007669"/>
    <property type="project" value="UniProtKB-KW"/>
</dbReference>
<name>A0AAW0PNS6_9GOBI</name>
<dbReference type="GO" id="GO:0034440">
    <property type="term" value="P:lipid oxidation"/>
    <property type="evidence" value="ECO:0007669"/>
    <property type="project" value="InterPro"/>
</dbReference>
<dbReference type="PROSITE" id="PS50095">
    <property type="entry name" value="PLAT"/>
    <property type="match status" value="1"/>
</dbReference>
<evidence type="ECO:0000259" key="6">
    <source>
        <dbReference type="PROSITE" id="PS50095"/>
    </source>
</evidence>
<comment type="caution">
    <text evidence="8">The sequence shown here is derived from an EMBL/GenBank/DDBJ whole genome shotgun (WGS) entry which is preliminary data.</text>
</comment>
<protein>
    <submittedName>
        <fullName evidence="8">Uncharacterized protein</fullName>
    </submittedName>
</protein>
<dbReference type="InterPro" id="IPR036392">
    <property type="entry name" value="PLAT/LH2_dom_sf"/>
</dbReference>
<gene>
    <name evidence="8" type="ORF">WMY93_004528</name>
</gene>
<dbReference type="SUPFAM" id="SSF48484">
    <property type="entry name" value="Lipoxigenase"/>
    <property type="match status" value="1"/>
</dbReference>
<keyword evidence="4" id="KW-0443">Lipid metabolism</keyword>
<organism evidence="8 9">
    <name type="scientific">Mugilogobius chulae</name>
    <name type="common">yellowstripe goby</name>
    <dbReference type="NCBI Taxonomy" id="88201"/>
    <lineage>
        <taxon>Eukaryota</taxon>
        <taxon>Metazoa</taxon>
        <taxon>Chordata</taxon>
        <taxon>Craniata</taxon>
        <taxon>Vertebrata</taxon>
        <taxon>Euteleostomi</taxon>
        <taxon>Actinopterygii</taxon>
        <taxon>Neopterygii</taxon>
        <taxon>Teleostei</taxon>
        <taxon>Neoteleostei</taxon>
        <taxon>Acanthomorphata</taxon>
        <taxon>Gobiaria</taxon>
        <taxon>Gobiiformes</taxon>
        <taxon>Gobioidei</taxon>
        <taxon>Gobiidae</taxon>
        <taxon>Gobionellinae</taxon>
        <taxon>Mugilogobius</taxon>
    </lineage>
</organism>
<sequence>MAAYQVTVFTGDLKQANTFNDVYIKLVGEAGQSERTWLQGEGFTSGKESSFTVSCAESLGDLILVEVDKQEVPLFPQDSWFVDKVEVKSPEGKVFKFPMYHWINDEKVYSFREGKALKVSEEHHSSAKSSREKELAQRKEEYCWKVCAEGIPHCIKEEDLPLCLLKLMEMKLAHLTWSLWRRGQFERRDAERQHLHLRLKLLDGVRTRITNGKPHSNRLQRRTTHLCPSDSEYDWLLAKTFVRSAEFNAHELNSHLLFTHLFGEVFAVSLLRNLPRVHPLYKLLFPHTRYNLHINVMARQNLISEEGTFTIVSASGGEEDIKERGMGLSAQLLLQGRWTPALGHHQQVCERNNKPLLQATNMSKRTLNCRISSETYLNMAFCLKQNQEIPQSFSTVDEW</sequence>
<dbReference type="InterPro" id="IPR013819">
    <property type="entry name" value="LipOase_C"/>
</dbReference>
<evidence type="ECO:0000256" key="2">
    <source>
        <dbReference type="ARBA" id="ARBA00022964"/>
    </source>
</evidence>
<dbReference type="SMART" id="SM00308">
    <property type="entry name" value="LH2"/>
    <property type="match status" value="1"/>
</dbReference>
<dbReference type="Pfam" id="PF00305">
    <property type="entry name" value="Lipoxygenase"/>
    <property type="match status" value="1"/>
</dbReference>
<comment type="caution">
    <text evidence="5">Lacks conserved residue(s) required for the propagation of feature annotation.</text>
</comment>
<dbReference type="PRINTS" id="PR00087">
    <property type="entry name" value="LIPOXYGENASE"/>
</dbReference>
<dbReference type="EMBL" id="JBBPFD010000003">
    <property type="protein sequence ID" value="KAK7933632.1"/>
    <property type="molecule type" value="Genomic_DNA"/>
</dbReference>
<evidence type="ECO:0000256" key="4">
    <source>
        <dbReference type="ARBA" id="ARBA00023098"/>
    </source>
</evidence>
<dbReference type="InterPro" id="IPR000907">
    <property type="entry name" value="LipOase"/>
</dbReference>
<dbReference type="Pfam" id="PF01477">
    <property type="entry name" value="PLAT"/>
    <property type="match status" value="1"/>
</dbReference>
<dbReference type="SUPFAM" id="SSF49723">
    <property type="entry name" value="Lipase/lipooxygenase domain (PLAT/LH2 domain)"/>
    <property type="match status" value="1"/>
</dbReference>
<dbReference type="PROSITE" id="PS00081">
    <property type="entry name" value="LIPOXYGENASE_2"/>
    <property type="match status" value="1"/>
</dbReference>
<keyword evidence="2" id="KW-0223">Dioxygenase</keyword>
<keyword evidence="3" id="KW-0560">Oxidoreductase</keyword>
<evidence type="ECO:0000256" key="3">
    <source>
        <dbReference type="ARBA" id="ARBA00023002"/>
    </source>
</evidence>
<evidence type="ECO:0000313" key="8">
    <source>
        <dbReference type="EMBL" id="KAK7933632.1"/>
    </source>
</evidence>
<accession>A0AAW0PNS6</accession>
<keyword evidence="1" id="KW-0479">Metal-binding</keyword>
<dbReference type="AlphaFoldDB" id="A0AAW0PNS6"/>
<evidence type="ECO:0000256" key="5">
    <source>
        <dbReference type="PROSITE-ProRule" id="PRU00152"/>
    </source>
</evidence>
<evidence type="ECO:0000256" key="1">
    <source>
        <dbReference type="ARBA" id="ARBA00022723"/>
    </source>
</evidence>
<keyword evidence="9" id="KW-1185">Reference proteome</keyword>
<feature type="domain" description="PLAT" evidence="6">
    <location>
        <begin position="2"/>
        <end position="117"/>
    </location>
</feature>
<dbReference type="InterPro" id="IPR001024">
    <property type="entry name" value="PLAT/LH2_dom"/>
</dbReference>
<dbReference type="PANTHER" id="PTHR11771">
    <property type="entry name" value="LIPOXYGENASE"/>
    <property type="match status" value="1"/>
</dbReference>
<evidence type="ECO:0000259" key="7">
    <source>
        <dbReference type="PROSITE" id="PS51393"/>
    </source>
</evidence>
<evidence type="ECO:0000313" key="9">
    <source>
        <dbReference type="Proteomes" id="UP001460270"/>
    </source>
</evidence>